<keyword evidence="2" id="KW-1185">Reference proteome</keyword>
<dbReference type="Proteomes" id="UP000324222">
    <property type="component" value="Unassembled WGS sequence"/>
</dbReference>
<comment type="caution">
    <text evidence="1">The sequence shown here is derived from an EMBL/GenBank/DDBJ whole genome shotgun (WGS) entry which is preliminary data.</text>
</comment>
<proteinExistence type="predicted"/>
<sequence>MCDESTTEATLLSPSRLLHSYDWYLRL</sequence>
<dbReference type="EMBL" id="VSRR010123031">
    <property type="protein sequence ID" value="MPD00466.1"/>
    <property type="molecule type" value="Genomic_DNA"/>
</dbReference>
<gene>
    <name evidence="1" type="ORF">E2C01_095939</name>
</gene>
<accession>A0A5B7K0P3</accession>
<evidence type="ECO:0000313" key="2">
    <source>
        <dbReference type="Proteomes" id="UP000324222"/>
    </source>
</evidence>
<reference evidence="1 2" key="1">
    <citation type="submission" date="2019-05" db="EMBL/GenBank/DDBJ databases">
        <title>Another draft genome of Portunus trituberculatus and its Hox gene families provides insights of decapod evolution.</title>
        <authorList>
            <person name="Jeong J.-H."/>
            <person name="Song I."/>
            <person name="Kim S."/>
            <person name="Choi T."/>
            <person name="Kim D."/>
            <person name="Ryu S."/>
            <person name="Kim W."/>
        </authorList>
    </citation>
    <scope>NUCLEOTIDE SEQUENCE [LARGE SCALE GENOMIC DNA]</scope>
    <source>
        <tissue evidence="1">Muscle</tissue>
    </source>
</reference>
<evidence type="ECO:0000313" key="1">
    <source>
        <dbReference type="EMBL" id="MPD00466.1"/>
    </source>
</evidence>
<organism evidence="1 2">
    <name type="scientific">Portunus trituberculatus</name>
    <name type="common">Swimming crab</name>
    <name type="synonym">Neptunus trituberculatus</name>
    <dbReference type="NCBI Taxonomy" id="210409"/>
    <lineage>
        <taxon>Eukaryota</taxon>
        <taxon>Metazoa</taxon>
        <taxon>Ecdysozoa</taxon>
        <taxon>Arthropoda</taxon>
        <taxon>Crustacea</taxon>
        <taxon>Multicrustacea</taxon>
        <taxon>Malacostraca</taxon>
        <taxon>Eumalacostraca</taxon>
        <taxon>Eucarida</taxon>
        <taxon>Decapoda</taxon>
        <taxon>Pleocyemata</taxon>
        <taxon>Brachyura</taxon>
        <taxon>Eubrachyura</taxon>
        <taxon>Portunoidea</taxon>
        <taxon>Portunidae</taxon>
        <taxon>Portuninae</taxon>
        <taxon>Portunus</taxon>
    </lineage>
</organism>
<protein>
    <submittedName>
        <fullName evidence="1">Uncharacterized protein</fullName>
    </submittedName>
</protein>
<dbReference type="AlphaFoldDB" id="A0A5B7K0P3"/>
<name>A0A5B7K0P3_PORTR</name>